<protein>
    <submittedName>
        <fullName evidence="2">Two component regulator with propeller domain</fullName>
    </submittedName>
</protein>
<dbReference type="SUPFAM" id="SSF63829">
    <property type="entry name" value="Calcium-dependent phosphotriesterase"/>
    <property type="match status" value="2"/>
</dbReference>
<dbReference type="EMBL" id="SODV01000001">
    <property type="protein sequence ID" value="TDW99474.1"/>
    <property type="molecule type" value="Genomic_DNA"/>
</dbReference>
<proteinExistence type="predicted"/>
<dbReference type="Proteomes" id="UP000294498">
    <property type="component" value="Unassembled WGS sequence"/>
</dbReference>
<dbReference type="AlphaFoldDB" id="A0A4R8DPY9"/>
<dbReference type="Gene3D" id="2.130.10.10">
    <property type="entry name" value="YVTN repeat-like/Quinoprotein amine dehydrogenase"/>
    <property type="match status" value="2"/>
</dbReference>
<sequence>MRAAFLCLVFLPVFGLAQLPPIGAWREHLSYHHARAIAGSPNDFFVATPSSVFNVSGEDNAITRYSTINGLHSIGISAIGSGQGVLVIGYNNSDVDILSGASITEVPDLEISPVSGDKTIHGVFVAGDNAYLSTGLGIVVVGIDEAQVQATYVIGPGGSQVPVFGVASDSLYWYAATGSGLRKALRTTPNLEDFNNWQQPTGDANMDVLSCQAVVSGNGKVYVLRGDSLFVSIGGSWSTGYNDGWNISGIQVAGDSLVISEQDPTGTTGRILWWSDAGGVTKTLTVPGLLVDPRAVLQGDAGLWIADAQRGLQEWNGTTLVPLVPNSPDGPLDGQMVDAGSGLWVAGGGTSSDTSGFYHFADNIWTDYNSITQPLLTGVRNVGTIAVDPRGDTVFAGASTGGLIRVSGNALRAGGAPVTGLTFDLQGNLWVVNGGALQPLTEYRPDGSAASFNLPVVIPGNQLGQVIADDYGYLWIKAPPGNGALCFNPATQQWKPYLTGSGQGNLPDATVNSIITDKQGLVWIGTNNGIGVVECGASIFSGGCDVTLPVVQQDAFAGYLFQGQEVLCMAVDGADRKWVGTPSGAWLISEDGEQVIATYNTANSPLFNDTVNAIGIDGKTGEVFFSTPAGMCSFRGSATDASQTQGSLLVFPNPVPPGYTGTIAIRGVPDGAVVKIAELSGRLVYQTVALGGQAVWNGNDHNGQRVATGVYLVLIASRQDQERVAAKIAIIR</sequence>
<organism evidence="2 3">
    <name type="scientific">Dinghuibacter silviterrae</name>
    <dbReference type="NCBI Taxonomy" id="1539049"/>
    <lineage>
        <taxon>Bacteria</taxon>
        <taxon>Pseudomonadati</taxon>
        <taxon>Bacteroidota</taxon>
        <taxon>Chitinophagia</taxon>
        <taxon>Chitinophagales</taxon>
        <taxon>Chitinophagaceae</taxon>
        <taxon>Dinghuibacter</taxon>
    </lineage>
</organism>
<dbReference type="RefSeq" id="WP_133990201.1">
    <property type="nucleotide sequence ID" value="NZ_SODV01000001.1"/>
</dbReference>
<dbReference type="OrthoDB" id="9807410at2"/>
<accession>A0A4R8DPY9</accession>
<dbReference type="InterPro" id="IPR011110">
    <property type="entry name" value="Reg_prop"/>
</dbReference>
<feature type="domain" description="PorZ N-terminal beta-propeller" evidence="1">
    <location>
        <begin position="45"/>
        <end position="198"/>
    </location>
</feature>
<comment type="caution">
    <text evidence="2">The sequence shown here is derived from an EMBL/GenBank/DDBJ whole genome shotgun (WGS) entry which is preliminary data.</text>
</comment>
<evidence type="ECO:0000259" key="1">
    <source>
        <dbReference type="Pfam" id="PF21544"/>
    </source>
</evidence>
<name>A0A4R8DPY9_9BACT</name>
<keyword evidence="3" id="KW-1185">Reference proteome</keyword>
<reference evidence="2 3" key="1">
    <citation type="submission" date="2019-03" db="EMBL/GenBank/DDBJ databases">
        <title>Genomic Encyclopedia of Type Strains, Phase IV (KMG-IV): sequencing the most valuable type-strain genomes for metagenomic binning, comparative biology and taxonomic classification.</title>
        <authorList>
            <person name="Goeker M."/>
        </authorList>
    </citation>
    <scope>NUCLEOTIDE SEQUENCE [LARGE SCALE GENOMIC DNA]</scope>
    <source>
        <strain evidence="2 3">DSM 100059</strain>
    </source>
</reference>
<dbReference type="InterPro" id="IPR048954">
    <property type="entry name" value="PorZ_N"/>
</dbReference>
<dbReference type="InterPro" id="IPR015943">
    <property type="entry name" value="WD40/YVTN_repeat-like_dom_sf"/>
</dbReference>
<evidence type="ECO:0000313" key="3">
    <source>
        <dbReference type="Proteomes" id="UP000294498"/>
    </source>
</evidence>
<evidence type="ECO:0000313" key="2">
    <source>
        <dbReference type="EMBL" id="TDW99474.1"/>
    </source>
</evidence>
<dbReference type="Pfam" id="PF07494">
    <property type="entry name" value="Reg_prop"/>
    <property type="match status" value="1"/>
</dbReference>
<dbReference type="Pfam" id="PF21544">
    <property type="entry name" value="PorZ_N_b_propeller"/>
    <property type="match status" value="1"/>
</dbReference>
<gene>
    <name evidence="2" type="ORF">EDB95_0484</name>
</gene>